<dbReference type="EMBL" id="CAICTM010000394">
    <property type="protein sequence ID" value="CAB9509577.1"/>
    <property type="molecule type" value="Genomic_DNA"/>
</dbReference>
<dbReference type="SUPFAM" id="SSF52833">
    <property type="entry name" value="Thioredoxin-like"/>
    <property type="match status" value="1"/>
</dbReference>
<dbReference type="PROSITE" id="PS50404">
    <property type="entry name" value="GST_NTER"/>
    <property type="match status" value="1"/>
</dbReference>
<dbReference type="GO" id="GO:0005737">
    <property type="term" value="C:cytoplasm"/>
    <property type="evidence" value="ECO:0007669"/>
    <property type="project" value="TreeGrafter"/>
</dbReference>
<dbReference type="InterPro" id="IPR050983">
    <property type="entry name" value="GST_Omega/HSP26"/>
</dbReference>
<dbReference type="SFLD" id="SFLDS00019">
    <property type="entry name" value="Glutathione_Transferase_(cytos"/>
    <property type="match status" value="1"/>
</dbReference>
<dbReference type="PANTHER" id="PTHR43968">
    <property type="match status" value="1"/>
</dbReference>
<evidence type="ECO:0000313" key="3">
    <source>
        <dbReference type="EMBL" id="CAB9509577.1"/>
    </source>
</evidence>
<dbReference type="PANTHER" id="PTHR43968:SF6">
    <property type="entry name" value="GLUTATHIONE S-TRANSFERASE OMEGA"/>
    <property type="match status" value="1"/>
</dbReference>
<dbReference type="OrthoDB" id="422574at2759"/>
<dbReference type="Pfam" id="PF13410">
    <property type="entry name" value="GST_C_2"/>
    <property type="match status" value="1"/>
</dbReference>
<dbReference type="Gene3D" id="3.40.30.10">
    <property type="entry name" value="Glutaredoxin"/>
    <property type="match status" value="1"/>
</dbReference>
<dbReference type="InterPro" id="IPR010987">
    <property type="entry name" value="Glutathione-S-Trfase_C-like"/>
</dbReference>
<keyword evidence="4" id="KW-1185">Reference proteome</keyword>
<protein>
    <submittedName>
        <fullName evidence="3">S-transferase DHAR2</fullName>
    </submittedName>
</protein>
<sequence length="272" mass="30260">MFEFNALSPMKMILSGSQRLAAVFVLLWSAIVSAFVPVQTTQLESFGALHMAGGGMMDVANFATQQAPQTTKFVTNKMCPFAQKVWIALEASGAPYELEEVSLYGPNGKPDWFWELNPSGTVPVLVCHGGATVYPDSDLALDVIEDGSAIVGVTLNDKVKLDNSNKKLQAQIQEWRQSMLNDKLLPIGKKAVLGGSKQKLYDVLQEMNGKVVGPFLCGEQLTSADCAVFPFLWRLDNEYGMKKYPKLSAWLKHCNNHMAFSKTVQSAWWWWW</sequence>
<accession>A0A9N8HEA4</accession>
<dbReference type="SUPFAM" id="SSF47616">
    <property type="entry name" value="GST C-terminal domain-like"/>
    <property type="match status" value="1"/>
</dbReference>
<feature type="domain" description="GST C-terminal" evidence="2">
    <location>
        <begin position="154"/>
        <end position="272"/>
    </location>
</feature>
<name>A0A9N8HEA4_9STRA</name>
<organism evidence="3 4">
    <name type="scientific">Seminavis robusta</name>
    <dbReference type="NCBI Taxonomy" id="568900"/>
    <lineage>
        <taxon>Eukaryota</taxon>
        <taxon>Sar</taxon>
        <taxon>Stramenopiles</taxon>
        <taxon>Ochrophyta</taxon>
        <taxon>Bacillariophyta</taxon>
        <taxon>Bacillariophyceae</taxon>
        <taxon>Bacillariophycidae</taxon>
        <taxon>Naviculales</taxon>
        <taxon>Naviculaceae</taxon>
        <taxon>Seminavis</taxon>
    </lineage>
</organism>
<feature type="domain" description="GST N-terminal" evidence="1">
    <location>
        <begin position="69"/>
        <end position="152"/>
    </location>
</feature>
<dbReference type="CDD" id="cd00299">
    <property type="entry name" value="GST_C_family"/>
    <property type="match status" value="1"/>
</dbReference>
<dbReference type="InterPro" id="IPR040079">
    <property type="entry name" value="Glutathione_S-Trfase"/>
</dbReference>
<dbReference type="InterPro" id="IPR036282">
    <property type="entry name" value="Glutathione-S-Trfase_C_sf"/>
</dbReference>
<dbReference type="InterPro" id="IPR036249">
    <property type="entry name" value="Thioredoxin-like_sf"/>
</dbReference>
<dbReference type="CDD" id="cd00570">
    <property type="entry name" value="GST_N_family"/>
    <property type="match status" value="1"/>
</dbReference>
<evidence type="ECO:0000259" key="2">
    <source>
        <dbReference type="PROSITE" id="PS50405"/>
    </source>
</evidence>
<comment type="caution">
    <text evidence="3">The sequence shown here is derived from an EMBL/GenBank/DDBJ whole genome shotgun (WGS) entry which is preliminary data.</text>
</comment>
<dbReference type="InterPro" id="IPR004045">
    <property type="entry name" value="Glutathione_S-Trfase_N"/>
</dbReference>
<proteinExistence type="predicted"/>
<dbReference type="SFLD" id="SFLDG00358">
    <property type="entry name" value="Main_(cytGST)"/>
    <property type="match status" value="1"/>
</dbReference>
<reference evidence="3" key="1">
    <citation type="submission" date="2020-06" db="EMBL/GenBank/DDBJ databases">
        <authorList>
            <consortium name="Plant Systems Biology data submission"/>
        </authorList>
    </citation>
    <scope>NUCLEOTIDE SEQUENCE</scope>
    <source>
        <strain evidence="3">D6</strain>
    </source>
</reference>
<gene>
    <name evidence="3" type="ORF">SEMRO_395_G134100.1</name>
</gene>
<dbReference type="Proteomes" id="UP001153069">
    <property type="component" value="Unassembled WGS sequence"/>
</dbReference>
<dbReference type="PROSITE" id="PS50405">
    <property type="entry name" value="GST_CTER"/>
    <property type="match status" value="1"/>
</dbReference>
<dbReference type="Gene3D" id="1.20.1050.10">
    <property type="match status" value="1"/>
</dbReference>
<evidence type="ECO:0000313" key="4">
    <source>
        <dbReference type="Proteomes" id="UP001153069"/>
    </source>
</evidence>
<evidence type="ECO:0000259" key="1">
    <source>
        <dbReference type="PROSITE" id="PS50404"/>
    </source>
</evidence>
<dbReference type="AlphaFoldDB" id="A0A9N8HEA4"/>
<dbReference type="Pfam" id="PF13409">
    <property type="entry name" value="GST_N_2"/>
    <property type="match status" value="1"/>
</dbReference>